<dbReference type="EMBL" id="CAUYUJ010016680">
    <property type="protein sequence ID" value="CAK0867756.1"/>
    <property type="molecule type" value="Genomic_DNA"/>
</dbReference>
<evidence type="ECO:0000256" key="1">
    <source>
        <dbReference type="SAM" id="MobiDB-lite"/>
    </source>
</evidence>
<reference evidence="2" key="1">
    <citation type="submission" date="2023-10" db="EMBL/GenBank/DDBJ databases">
        <authorList>
            <person name="Chen Y."/>
            <person name="Shah S."/>
            <person name="Dougan E. K."/>
            <person name="Thang M."/>
            <person name="Chan C."/>
        </authorList>
    </citation>
    <scope>NUCLEOTIDE SEQUENCE [LARGE SCALE GENOMIC DNA]</scope>
</reference>
<dbReference type="Proteomes" id="UP001189429">
    <property type="component" value="Unassembled WGS sequence"/>
</dbReference>
<feature type="non-terminal residue" evidence="2">
    <location>
        <position position="445"/>
    </location>
</feature>
<name>A0ABN9V525_9DINO</name>
<gene>
    <name evidence="2" type="ORF">PCOR1329_LOCUS54616</name>
</gene>
<evidence type="ECO:0000313" key="3">
    <source>
        <dbReference type="Proteomes" id="UP001189429"/>
    </source>
</evidence>
<feature type="region of interest" description="Disordered" evidence="1">
    <location>
        <begin position="1"/>
        <end position="25"/>
    </location>
</feature>
<keyword evidence="3" id="KW-1185">Reference proteome</keyword>
<comment type="caution">
    <text evidence="2">The sequence shown here is derived from an EMBL/GenBank/DDBJ whole genome shotgun (WGS) entry which is preliminary data.</text>
</comment>
<protein>
    <submittedName>
        <fullName evidence="2">Uncharacterized protein</fullName>
    </submittedName>
</protein>
<accession>A0ABN9V525</accession>
<proteinExistence type="predicted"/>
<sequence>MGGGSPQALSRAASAGSHPVPRAAAAEQLDARSALEVLGINGNTSSARAERPHLVMLQEIRSAPQQLGQAAGRAKGLGDAAFLHAAAPPGNDGPLAHSGGAASKVQRQVHSDLKQRMIRVTVSAASGLEMLASSLYVQDSLGPKGINLEVFAVFGGMVLPAGLPRLTQSDFNMAPGTLSELGWPRAQRGAHLGPAEPTCIAQGAEHVYDRFASSHCLARGVATAEVLDGSVLFPHKPAHLLLQDARPDALALARALARPARFPDVDAEDCKAHEDAETQLCRRAVRAKWETKPVRWHCEVGSRPPDFAAAVRHWTHAVEGALVGAHVIRTAELKRYLGREHSHKHSALARRIRQALGVALQRLTARRARRWHATHQRWHEQLADRCAALLEGATAAACIEDEVGALSFDTSEWRDLTGQAGDHMDTKVSSQSCRRAMLALSGEMG</sequence>
<organism evidence="2 3">
    <name type="scientific">Prorocentrum cordatum</name>
    <dbReference type="NCBI Taxonomy" id="2364126"/>
    <lineage>
        <taxon>Eukaryota</taxon>
        <taxon>Sar</taxon>
        <taxon>Alveolata</taxon>
        <taxon>Dinophyceae</taxon>
        <taxon>Prorocentrales</taxon>
        <taxon>Prorocentraceae</taxon>
        <taxon>Prorocentrum</taxon>
    </lineage>
</organism>
<evidence type="ECO:0000313" key="2">
    <source>
        <dbReference type="EMBL" id="CAK0867756.1"/>
    </source>
</evidence>